<dbReference type="PROSITE" id="PS51671">
    <property type="entry name" value="ACT"/>
    <property type="match status" value="1"/>
</dbReference>
<dbReference type="FunFam" id="1.10.800.10:FF:000004">
    <property type="entry name" value="Tyrosine 3-monooxygenase"/>
    <property type="match status" value="1"/>
</dbReference>
<dbReference type="GO" id="GO:0006559">
    <property type="term" value="P:L-phenylalanine catabolic process"/>
    <property type="evidence" value="ECO:0007669"/>
    <property type="project" value="UniProtKB-UniPathway"/>
</dbReference>
<dbReference type="EC" id="1.14.16.1" evidence="5"/>
<name>A0A7R8UKI4_HERIL</name>
<comment type="pathway">
    <text evidence="3">Amino-acid degradation; L-phenylalanine degradation; acetoacetate and fumarate from L-phenylalanine: step 1/6.</text>
</comment>
<keyword evidence="7" id="KW-0560">Oxidoreductase</keyword>
<dbReference type="PIRSF" id="PIRSF000336">
    <property type="entry name" value="TH"/>
    <property type="match status" value="1"/>
</dbReference>
<evidence type="ECO:0000256" key="10">
    <source>
        <dbReference type="ARBA" id="ARBA00023232"/>
    </source>
</evidence>
<dbReference type="SUPFAM" id="SSF55021">
    <property type="entry name" value="ACT-like"/>
    <property type="match status" value="1"/>
</dbReference>
<dbReference type="InterPro" id="IPR036329">
    <property type="entry name" value="Aro-AA_hydroxylase_C_sf"/>
</dbReference>
<feature type="binding site" evidence="12">
    <location>
        <position position="281"/>
    </location>
    <ligand>
        <name>Fe cation</name>
        <dbReference type="ChEBI" id="CHEBI:24875"/>
    </ligand>
</feature>
<dbReference type="OMA" id="FHDEVYR"/>
<organism evidence="16 17">
    <name type="scientific">Hermetia illucens</name>
    <name type="common">Black soldier fly</name>
    <dbReference type="NCBI Taxonomy" id="343691"/>
    <lineage>
        <taxon>Eukaryota</taxon>
        <taxon>Metazoa</taxon>
        <taxon>Ecdysozoa</taxon>
        <taxon>Arthropoda</taxon>
        <taxon>Hexapoda</taxon>
        <taxon>Insecta</taxon>
        <taxon>Pterygota</taxon>
        <taxon>Neoptera</taxon>
        <taxon>Endopterygota</taxon>
        <taxon>Diptera</taxon>
        <taxon>Brachycera</taxon>
        <taxon>Stratiomyomorpha</taxon>
        <taxon>Stratiomyidae</taxon>
        <taxon>Hermetiinae</taxon>
        <taxon>Hermetia</taxon>
    </lineage>
</organism>
<gene>
    <name evidence="16" type="ORF">HERILL_LOCUS5582</name>
</gene>
<evidence type="ECO:0000259" key="14">
    <source>
        <dbReference type="PROSITE" id="PS51410"/>
    </source>
</evidence>
<evidence type="ECO:0000313" key="16">
    <source>
        <dbReference type="EMBL" id="CAD7082558.1"/>
    </source>
</evidence>
<dbReference type="InterPro" id="IPR002912">
    <property type="entry name" value="ACT_dom"/>
</dbReference>
<dbReference type="PANTHER" id="PTHR11473:SF24">
    <property type="entry name" value="PHENYLALANINE-4-HYDROXYLASE"/>
    <property type="match status" value="1"/>
</dbReference>
<feature type="domain" description="ACT" evidence="15">
    <location>
        <begin position="33"/>
        <end position="108"/>
    </location>
</feature>
<dbReference type="InterPro" id="IPR001273">
    <property type="entry name" value="ArAA_hydroxylase"/>
</dbReference>
<accession>A0A7R8UKI4</accession>
<evidence type="ECO:0000256" key="5">
    <source>
        <dbReference type="ARBA" id="ARBA00011995"/>
    </source>
</evidence>
<protein>
    <recommendedName>
        <fullName evidence="5">phenylalanine 4-monooxygenase</fullName>
        <ecNumber evidence="5">1.14.16.1</ecNumber>
    </recommendedName>
    <alternativeName>
        <fullName evidence="11">Phe-4-monooxygenase</fullName>
    </alternativeName>
</protein>
<dbReference type="GO" id="GO:0005506">
    <property type="term" value="F:iron ion binding"/>
    <property type="evidence" value="ECO:0007669"/>
    <property type="project" value="InterPro"/>
</dbReference>
<evidence type="ECO:0000256" key="4">
    <source>
        <dbReference type="ARBA" id="ARBA00009712"/>
    </source>
</evidence>
<comment type="cofactor">
    <cofactor evidence="2 13">
        <name>Fe(2+)</name>
        <dbReference type="ChEBI" id="CHEBI:29033"/>
    </cofactor>
</comment>
<dbReference type="InParanoid" id="A0A7R8UKI4"/>
<keyword evidence="10" id="KW-0585">Phenylalanine catabolism</keyword>
<comment type="catalytic activity">
    <reaction evidence="1">
        <text>(6R)-L-erythro-5,6,7,8-tetrahydrobiopterin + L-phenylalanine + O2 = (4aS,6R)-4a-hydroxy-L-erythro-5,6,7,8-tetrahydrobiopterin + L-tyrosine</text>
        <dbReference type="Rhea" id="RHEA:20273"/>
        <dbReference type="ChEBI" id="CHEBI:15379"/>
        <dbReference type="ChEBI" id="CHEBI:15642"/>
        <dbReference type="ChEBI" id="CHEBI:58095"/>
        <dbReference type="ChEBI" id="CHEBI:58315"/>
        <dbReference type="ChEBI" id="CHEBI:59560"/>
        <dbReference type="EC" id="1.14.16.1"/>
    </reaction>
</comment>
<keyword evidence="6 12" id="KW-0479">Metal-binding</keyword>
<dbReference type="PRINTS" id="PR00372">
    <property type="entry name" value="FYWHYDRXLASE"/>
</dbReference>
<evidence type="ECO:0000256" key="1">
    <source>
        <dbReference type="ARBA" id="ARBA00001060"/>
    </source>
</evidence>
<dbReference type="InterPro" id="IPR045865">
    <property type="entry name" value="ACT-like_dom_sf"/>
</dbReference>
<evidence type="ECO:0000256" key="8">
    <source>
        <dbReference type="ARBA" id="ARBA00023004"/>
    </source>
</evidence>
<dbReference type="InterPro" id="IPR036951">
    <property type="entry name" value="ArAA_hydroxylase_sf"/>
</dbReference>
<dbReference type="EMBL" id="LR899010">
    <property type="protein sequence ID" value="CAD7082558.1"/>
    <property type="molecule type" value="Genomic_DNA"/>
</dbReference>
<dbReference type="InterPro" id="IPR005961">
    <property type="entry name" value="Phe-4-hydroxylase_tetra"/>
</dbReference>
<dbReference type="GO" id="GO:0048066">
    <property type="term" value="P:developmental pigmentation"/>
    <property type="evidence" value="ECO:0007669"/>
    <property type="project" value="UniProtKB-ARBA"/>
</dbReference>
<feature type="binding site" evidence="12">
    <location>
        <position position="286"/>
    </location>
    <ligand>
        <name>Fe cation</name>
        <dbReference type="ChEBI" id="CHEBI:24875"/>
    </ligand>
</feature>
<dbReference type="CDD" id="cd04904">
    <property type="entry name" value="ACT_AAAH"/>
    <property type="match status" value="1"/>
</dbReference>
<evidence type="ECO:0000313" key="17">
    <source>
        <dbReference type="Proteomes" id="UP000594454"/>
    </source>
</evidence>
<proteinExistence type="inferred from homology"/>
<dbReference type="AlphaFoldDB" id="A0A7R8UKI4"/>
<dbReference type="GO" id="GO:0042416">
    <property type="term" value="P:dopamine biosynthetic process"/>
    <property type="evidence" value="ECO:0007669"/>
    <property type="project" value="UniProtKB-ARBA"/>
</dbReference>
<feature type="domain" description="Biopterin-dependent aromatic amino acid hydroxylase family profile" evidence="14">
    <location>
        <begin position="102"/>
        <end position="448"/>
    </location>
</feature>
<evidence type="ECO:0000256" key="3">
    <source>
        <dbReference type="ARBA" id="ARBA00005088"/>
    </source>
</evidence>
<evidence type="ECO:0000256" key="2">
    <source>
        <dbReference type="ARBA" id="ARBA00001954"/>
    </source>
</evidence>
<reference evidence="16 17" key="1">
    <citation type="submission" date="2020-11" db="EMBL/GenBank/DDBJ databases">
        <authorList>
            <person name="Wallbank WR R."/>
            <person name="Pardo Diaz C."/>
            <person name="Kozak K."/>
            <person name="Martin S."/>
            <person name="Jiggins C."/>
            <person name="Moest M."/>
            <person name="Warren A I."/>
            <person name="Generalovic N T."/>
            <person name="Byers J.R.P. K."/>
            <person name="Montejo-Kovacevich G."/>
            <person name="Yen C E."/>
        </authorList>
    </citation>
    <scope>NUCLEOTIDE SEQUENCE [LARGE SCALE GENOMIC DNA]</scope>
</reference>
<evidence type="ECO:0000256" key="9">
    <source>
        <dbReference type="ARBA" id="ARBA00023033"/>
    </source>
</evidence>
<dbReference type="Proteomes" id="UP000594454">
    <property type="component" value="Chromosome 2"/>
</dbReference>
<keyword evidence="8 12" id="KW-0408">Iron</keyword>
<evidence type="ECO:0000256" key="11">
    <source>
        <dbReference type="ARBA" id="ARBA00029922"/>
    </source>
</evidence>
<keyword evidence="9" id="KW-0503">Monooxygenase</keyword>
<dbReference type="GO" id="GO:0004505">
    <property type="term" value="F:phenylalanine 4-monooxygenase activity"/>
    <property type="evidence" value="ECO:0007669"/>
    <property type="project" value="UniProtKB-EC"/>
</dbReference>
<dbReference type="FunCoup" id="A0A7R8UKI4">
    <property type="interactions" value="92"/>
</dbReference>
<dbReference type="UniPathway" id="UPA00139">
    <property type="reaction ID" value="UER00337"/>
</dbReference>
<sequence>MHRQTSVDKHILVEGGSYIMEGTESQEARNACLIFSPKTDEAGSLAKMLRVFKDHDVNLMHIESRSSTRGPGYEFFVECDTRSGQLGKAIEEIREQCGYFNIISRDYKDNLAAVPWFPRRIRDLDRFANQILSYGAELDADHPGFTDPVYRARRKYFADIAYNYKHGQPLPRVDYTEEEIATWGVIFRNLTKLYKTHACREYNHVFPLLVDNCGYREDNIPQLEDVSNFLKDCTGFTLRPVAGLLSSRDFLAGLAFRVFHSTQYIRHPAKPMYTPEPDVCHELLGHAPLFADPAFAQFCQEIGLASLGAPDDYIEKLAAIFWFTVEYGLCRQQGQIKAYGAGLLSSYGELQYCLTDKPQLRELDPEKMGVQKYPITQFQEIYFVADSFESAKEKTVKFANAIPRPFGVRYNPYTQSVEVLDSKPQVGNLMSNISSEFQILQNAFQKLKA</sequence>
<evidence type="ECO:0000256" key="7">
    <source>
        <dbReference type="ARBA" id="ARBA00023002"/>
    </source>
</evidence>
<dbReference type="InterPro" id="IPR019773">
    <property type="entry name" value="Tyrosine_3-monooxygenase-like"/>
</dbReference>
<dbReference type="InterPro" id="IPR041912">
    <property type="entry name" value="Euk_PheOH_cat"/>
</dbReference>
<dbReference type="Gene3D" id="1.10.800.10">
    <property type="entry name" value="Aromatic amino acid hydroxylase"/>
    <property type="match status" value="1"/>
</dbReference>
<dbReference type="Pfam" id="PF01842">
    <property type="entry name" value="ACT"/>
    <property type="match status" value="1"/>
</dbReference>
<dbReference type="OrthoDB" id="983542at2759"/>
<evidence type="ECO:0000256" key="12">
    <source>
        <dbReference type="PIRSR" id="PIRSR000336-1"/>
    </source>
</evidence>
<dbReference type="InterPro" id="IPR019774">
    <property type="entry name" value="Aromatic-AA_hydroxylase_C"/>
</dbReference>
<evidence type="ECO:0000256" key="13">
    <source>
        <dbReference type="PIRSR" id="PIRSR601273-2"/>
    </source>
</evidence>
<feature type="binding site" evidence="12">
    <location>
        <position position="326"/>
    </location>
    <ligand>
        <name>Fe cation</name>
        <dbReference type="ChEBI" id="CHEBI:24875"/>
    </ligand>
</feature>
<dbReference type="CDD" id="cd03347">
    <property type="entry name" value="eu_PheOH"/>
    <property type="match status" value="1"/>
</dbReference>
<dbReference type="PANTHER" id="PTHR11473">
    <property type="entry name" value="AROMATIC AMINO ACID HYDROXYLASE"/>
    <property type="match status" value="1"/>
</dbReference>
<dbReference type="PROSITE" id="PS51410">
    <property type="entry name" value="BH4_AAA_HYDROXYL_2"/>
    <property type="match status" value="1"/>
</dbReference>
<dbReference type="Pfam" id="PF00351">
    <property type="entry name" value="Biopterin_H"/>
    <property type="match status" value="1"/>
</dbReference>
<dbReference type="NCBIfam" id="TIGR01268">
    <property type="entry name" value="Phe4hydrox_tetr"/>
    <property type="match status" value="1"/>
</dbReference>
<comment type="similarity">
    <text evidence="4">Belongs to the biopterin-dependent aromatic amino acid hydroxylase family.</text>
</comment>
<evidence type="ECO:0000256" key="6">
    <source>
        <dbReference type="ARBA" id="ARBA00022723"/>
    </source>
</evidence>
<keyword evidence="17" id="KW-1185">Reference proteome</keyword>
<evidence type="ECO:0000259" key="15">
    <source>
        <dbReference type="PROSITE" id="PS51671"/>
    </source>
</evidence>
<dbReference type="SUPFAM" id="SSF56534">
    <property type="entry name" value="Aromatic aminoacid monoxygenases, catalytic and oligomerization domains"/>
    <property type="match status" value="1"/>
</dbReference>